<dbReference type="Gene3D" id="1.10.260.40">
    <property type="entry name" value="lambda repressor-like DNA-binding domains"/>
    <property type="match status" value="1"/>
</dbReference>
<evidence type="ECO:0000313" key="2">
    <source>
        <dbReference type="EMBL" id="MBA0972775.1"/>
    </source>
</evidence>
<protein>
    <recommendedName>
        <fullName evidence="1">Pheromone cCF10 receptor-like TPR region domain-containing protein</fullName>
    </recommendedName>
</protein>
<organism evidence="2 3">
    <name type="scientific">Enterococcus gallinarum</name>
    <dbReference type="NCBI Taxonomy" id="1353"/>
    <lineage>
        <taxon>Bacteria</taxon>
        <taxon>Bacillati</taxon>
        <taxon>Bacillota</taxon>
        <taxon>Bacilli</taxon>
        <taxon>Lactobacillales</taxon>
        <taxon>Enterococcaceae</taxon>
        <taxon>Enterococcus</taxon>
    </lineage>
</organism>
<dbReference type="Pfam" id="PF22459">
    <property type="entry name" value="PrgX_C_TPR"/>
    <property type="match status" value="1"/>
</dbReference>
<comment type="caution">
    <text evidence="2">The sequence shown here is derived from an EMBL/GenBank/DDBJ whole genome shotgun (WGS) entry which is preliminary data.</text>
</comment>
<dbReference type="InterPro" id="IPR010982">
    <property type="entry name" value="Lambda_DNA-bd_dom_sf"/>
</dbReference>
<gene>
    <name evidence="2" type="ORF">HWH42_09310</name>
</gene>
<proteinExistence type="predicted"/>
<evidence type="ECO:0000259" key="1">
    <source>
        <dbReference type="Pfam" id="PF22459"/>
    </source>
</evidence>
<name>A0ABD4HMR0_ENTGA</name>
<dbReference type="RefSeq" id="WP_138372337.1">
    <property type="nucleotide sequence ID" value="NZ_CAKOCH010000018.1"/>
</dbReference>
<dbReference type="AlphaFoldDB" id="A0ABD4HMR0"/>
<accession>A0ABD4HMR0</accession>
<sequence length="324" mass="38227">MDYKSKLITLREERELTKSALYGGICSKGKYLSLEDETNTTSVTISEMTAILDRLGMGWSEFIEYTDLSTKKNMSYGRWKLELLDIAQNLNDRKEVKQNLTDFIEKIRNSNFNTTQSFSIYIAAIHLCVLLDLPISYDRTQIYEFALNLYKDRNEYYVVDYEIIGNIASLLTVKELTTLADYLFPCQLNRGYTHDDIVQISATNIIEFLIKQKEYSLASEWIEKIRNMIYTKGFIKNTLTTLKLLFLKEEVKFRITKNIKHYLELLRYADLFKELGETVLHKAILNDSLHQISKEYNIEIPHDYLLYHNYYTEQLDQLEDKVDY</sequence>
<feature type="domain" description="Pheromone cCF10 receptor-like TPR region" evidence="1">
    <location>
        <begin position="110"/>
        <end position="285"/>
    </location>
</feature>
<dbReference type="SUPFAM" id="SSF48452">
    <property type="entry name" value="TPR-like"/>
    <property type="match status" value="1"/>
</dbReference>
<dbReference type="Gene3D" id="1.25.40.400">
    <property type="match status" value="1"/>
</dbReference>
<dbReference type="Proteomes" id="UP000571857">
    <property type="component" value="Unassembled WGS sequence"/>
</dbReference>
<evidence type="ECO:0000313" key="3">
    <source>
        <dbReference type="Proteomes" id="UP000571857"/>
    </source>
</evidence>
<dbReference type="InterPro" id="IPR011990">
    <property type="entry name" value="TPR-like_helical_dom_sf"/>
</dbReference>
<reference evidence="2 3" key="1">
    <citation type="submission" date="2020-06" db="EMBL/GenBank/DDBJ databases">
        <title>Crossreactivity between MHC class I-restricted antigens from cancer cells and an enterococcal bacteriophage.</title>
        <authorList>
            <person name="Fluckiger A."/>
            <person name="Daillere R."/>
            <person name="Sassi M."/>
            <person name="Cattoir V."/>
            <person name="Kroemer G."/>
            <person name="Zitvogel L."/>
        </authorList>
    </citation>
    <scope>NUCLEOTIDE SEQUENCE [LARGE SCALE GENOMIC DNA]</scope>
    <source>
        <strain evidence="2 3">EG4</strain>
    </source>
</reference>
<dbReference type="EMBL" id="JABXJK010000048">
    <property type="protein sequence ID" value="MBA0972775.1"/>
    <property type="molecule type" value="Genomic_DNA"/>
</dbReference>
<dbReference type="InterPro" id="IPR055234">
    <property type="entry name" value="PrgX-like_TPR"/>
</dbReference>